<dbReference type="PROSITE" id="PS51761">
    <property type="entry name" value="GH11_3"/>
    <property type="match status" value="1"/>
</dbReference>
<proteinExistence type="inferred from homology"/>
<evidence type="ECO:0000259" key="13">
    <source>
        <dbReference type="PROSITE" id="PS51761"/>
    </source>
</evidence>
<dbReference type="GO" id="GO:0045493">
    <property type="term" value="P:xylan catabolic process"/>
    <property type="evidence" value="ECO:0007669"/>
    <property type="project" value="UniProtKB-UniRule"/>
</dbReference>
<dbReference type="Proteomes" id="UP001310890">
    <property type="component" value="Unassembled WGS sequence"/>
</dbReference>
<dbReference type="InterPro" id="IPR001137">
    <property type="entry name" value="Glyco_hydro_11"/>
</dbReference>
<evidence type="ECO:0000256" key="6">
    <source>
        <dbReference type="ARBA" id="ARBA00022801"/>
    </source>
</evidence>
<organism evidence="14 15">
    <name type="scientific">Meristemomyces frigidus</name>
    <dbReference type="NCBI Taxonomy" id="1508187"/>
    <lineage>
        <taxon>Eukaryota</taxon>
        <taxon>Fungi</taxon>
        <taxon>Dikarya</taxon>
        <taxon>Ascomycota</taxon>
        <taxon>Pezizomycotina</taxon>
        <taxon>Dothideomycetes</taxon>
        <taxon>Dothideomycetidae</taxon>
        <taxon>Mycosphaerellales</taxon>
        <taxon>Teratosphaeriaceae</taxon>
        <taxon>Meristemomyces</taxon>
    </lineage>
</organism>
<dbReference type="EC" id="3.2.1.8" evidence="4 10"/>
<comment type="pathway">
    <text evidence="2 10">Glycan degradation; xylan degradation.</text>
</comment>
<feature type="active site" description="Nucleophile" evidence="10">
    <location>
        <position position="111"/>
    </location>
</feature>
<comment type="similarity">
    <text evidence="3 10">Belongs to the glycosyl hydrolase 11 (cellulase G) family.</text>
</comment>
<dbReference type="InterPro" id="IPR013319">
    <property type="entry name" value="GH11/12"/>
</dbReference>
<evidence type="ECO:0000313" key="14">
    <source>
        <dbReference type="EMBL" id="KAK5118016.1"/>
    </source>
</evidence>
<evidence type="ECO:0000256" key="1">
    <source>
        <dbReference type="ARBA" id="ARBA00000681"/>
    </source>
</evidence>
<feature type="signal peptide" evidence="12">
    <location>
        <begin position="1"/>
        <end position="19"/>
    </location>
</feature>
<dbReference type="Gene3D" id="1.25.40.20">
    <property type="entry name" value="Ankyrin repeat-containing domain"/>
    <property type="match status" value="1"/>
</dbReference>
<dbReference type="Gene3D" id="2.60.120.180">
    <property type="match status" value="1"/>
</dbReference>
<reference evidence="14" key="1">
    <citation type="submission" date="2023-08" db="EMBL/GenBank/DDBJ databases">
        <title>Black Yeasts Isolated from many extreme environments.</title>
        <authorList>
            <person name="Coleine C."/>
            <person name="Stajich J.E."/>
            <person name="Selbmann L."/>
        </authorList>
    </citation>
    <scope>NUCLEOTIDE SEQUENCE</scope>
    <source>
        <strain evidence="14">CCFEE 5401</strain>
    </source>
</reference>
<feature type="active site" description="Proton donor" evidence="10">
    <location>
        <position position="197"/>
    </location>
</feature>
<dbReference type="SUPFAM" id="SSF49899">
    <property type="entry name" value="Concanavalin A-like lectins/glucanases"/>
    <property type="match status" value="1"/>
</dbReference>
<dbReference type="InterPro" id="IPR036770">
    <property type="entry name" value="Ankyrin_rpt-contain_sf"/>
</dbReference>
<dbReference type="InterPro" id="IPR013320">
    <property type="entry name" value="ConA-like_dom_sf"/>
</dbReference>
<dbReference type="Pfam" id="PF00457">
    <property type="entry name" value="Glyco_hydro_11"/>
    <property type="match status" value="1"/>
</dbReference>
<feature type="region of interest" description="Disordered" evidence="11">
    <location>
        <begin position="210"/>
        <end position="253"/>
    </location>
</feature>
<evidence type="ECO:0000256" key="12">
    <source>
        <dbReference type="SAM" id="SignalP"/>
    </source>
</evidence>
<keyword evidence="8 10" id="KW-0326">Glycosidase</keyword>
<evidence type="ECO:0000256" key="4">
    <source>
        <dbReference type="ARBA" id="ARBA00012590"/>
    </source>
</evidence>
<dbReference type="PANTHER" id="PTHR46828">
    <property type="entry name" value="ENDO-1,4-BETA-XYLANASE A-RELATED"/>
    <property type="match status" value="1"/>
</dbReference>
<dbReference type="EMBL" id="JAVRRL010000003">
    <property type="protein sequence ID" value="KAK5118016.1"/>
    <property type="molecule type" value="Genomic_DNA"/>
</dbReference>
<evidence type="ECO:0000256" key="7">
    <source>
        <dbReference type="ARBA" id="ARBA00023277"/>
    </source>
</evidence>
<comment type="catalytic activity">
    <reaction evidence="1 10">
        <text>Endohydrolysis of (1-&gt;4)-beta-D-xylosidic linkages in xylans.</text>
        <dbReference type="EC" id="3.2.1.8"/>
    </reaction>
</comment>
<comment type="caution">
    <text evidence="14">The sequence shown here is derived from an EMBL/GenBank/DDBJ whole genome shotgun (WGS) entry which is preliminary data.</text>
</comment>
<protein>
    <recommendedName>
        <fullName evidence="4 10">endo-1,4-beta-xylanase</fullName>
        <ecNumber evidence="4 10">3.2.1.8</ecNumber>
    </recommendedName>
</protein>
<feature type="compositionally biased region" description="Low complexity" evidence="11">
    <location>
        <begin position="217"/>
        <end position="253"/>
    </location>
</feature>
<sequence>MLFFTTTFVAATAALGAFAAPANVVKRANSPNSSGMNNGFYYQFWDDGTAGTTTYTNKAAGEYSVQWTNVGDMTSGKGWQTATPRNISFSGSVTANGNFYLAVYTWSQSGENYILENFGSYNPCNDGTTVGSITSDGSTYQICTVNRGNNYIQNWSIRQNKRSSGIVTTANHYNAYAAHGLTHNPLSAAAYQIVSTEGFGSTGSADITVSDAGAGTGSTAPTSSSPPASPTSSTASPTRATSSTATASTPTAPGGSCSALYGQCGDYIFTFPDTNTSTASGYGWEVNRESHEFVTVNCEGVCPVPVSYWSDGRTRLPQYQKQCQSESVPADTDSEADGLAAAAGALTLQSRQQTDEEILEELHEDPDYRLTCYFAHCCLRETRKLAFLCGQYPKDNLVGSVDEEGNTGTILAAAEENGLRTLRWLQDHGDSITQENHYGRTPLTKAALWGRLDTVQFLTGQTQ</sequence>
<keyword evidence="12" id="KW-0732">Signal</keyword>
<keyword evidence="5 10" id="KW-0858">Xylan degradation</keyword>
<dbReference type="PANTHER" id="PTHR46828:SF2">
    <property type="entry name" value="ENDO-1,4-BETA-XYLANASE A-RELATED"/>
    <property type="match status" value="1"/>
</dbReference>
<evidence type="ECO:0000256" key="5">
    <source>
        <dbReference type="ARBA" id="ARBA00022651"/>
    </source>
</evidence>
<dbReference type="GO" id="GO:0031176">
    <property type="term" value="F:endo-1,4-beta-xylanase activity"/>
    <property type="evidence" value="ECO:0007669"/>
    <property type="project" value="UniProtKB-UniRule"/>
</dbReference>
<name>A0AAN7TID0_9PEZI</name>
<evidence type="ECO:0000256" key="8">
    <source>
        <dbReference type="ARBA" id="ARBA00023295"/>
    </source>
</evidence>
<evidence type="ECO:0000256" key="2">
    <source>
        <dbReference type="ARBA" id="ARBA00004851"/>
    </source>
</evidence>
<keyword evidence="7 10" id="KW-0119">Carbohydrate metabolism</keyword>
<gene>
    <name evidence="14" type="ORF">LTR62_004060</name>
</gene>
<evidence type="ECO:0000256" key="9">
    <source>
        <dbReference type="ARBA" id="ARBA00023326"/>
    </source>
</evidence>
<dbReference type="InterPro" id="IPR033123">
    <property type="entry name" value="GH11_dom"/>
</dbReference>
<feature type="chain" id="PRO_5042996467" description="endo-1,4-beta-xylanase" evidence="12">
    <location>
        <begin position="20"/>
        <end position="463"/>
    </location>
</feature>
<dbReference type="SUPFAM" id="SSF48403">
    <property type="entry name" value="Ankyrin repeat"/>
    <property type="match status" value="1"/>
</dbReference>
<dbReference type="InterPro" id="IPR002110">
    <property type="entry name" value="Ankyrin_rpt"/>
</dbReference>
<feature type="domain" description="GH11" evidence="13">
    <location>
        <begin position="28"/>
        <end position="210"/>
    </location>
</feature>
<evidence type="ECO:0000256" key="10">
    <source>
        <dbReference type="PROSITE-ProRule" id="PRU01097"/>
    </source>
</evidence>
<accession>A0AAN7TID0</accession>
<evidence type="ECO:0000313" key="15">
    <source>
        <dbReference type="Proteomes" id="UP001310890"/>
    </source>
</evidence>
<evidence type="ECO:0000256" key="3">
    <source>
        <dbReference type="ARBA" id="ARBA00007792"/>
    </source>
</evidence>
<evidence type="ECO:0000256" key="11">
    <source>
        <dbReference type="SAM" id="MobiDB-lite"/>
    </source>
</evidence>
<dbReference type="Pfam" id="PF12796">
    <property type="entry name" value="Ank_2"/>
    <property type="match status" value="1"/>
</dbReference>
<keyword evidence="9 10" id="KW-0624">Polysaccharide degradation</keyword>
<keyword evidence="6 10" id="KW-0378">Hydrolase</keyword>
<dbReference type="AlphaFoldDB" id="A0AAN7TID0"/>